<evidence type="ECO:0000313" key="3">
    <source>
        <dbReference type="Proteomes" id="UP001161247"/>
    </source>
</evidence>
<keyword evidence="3" id="KW-1185">Reference proteome</keyword>
<gene>
    <name evidence="2" type="ORF">OLC1_LOCUS11223</name>
</gene>
<proteinExistence type="predicted"/>
<feature type="region of interest" description="Disordered" evidence="1">
    <location>
        <begin position="472"/>
        <end position="566"/>
    </location>
</feature>
<feature type="region of interest" description="Disordered" evidence="1">
    <location>
        <begin position="867"/>
        <end position="947"/>
    </location>
</feature>
<dbReference type="SUPFAM" id="SSF52172">
    <property type="entry name" value="CheY-like"/>
    <property type="match status" value="1"/>
</dbReference>
<feature type="compositionally biased region" description="Polar residues" evidence="1">
    <location>
        <begin position="554"/>
        <end position="566"/>
    </location>
</feature>
<feature type="compositionally biased region" description="Polar residues" evidence="1">
    <location>
        <begin position="867"/>
        <end position="902"/>
    </location>
</feature>
<evidence type="ECO:0000256" key="1">
    <source>
        <dbReference type="SAM" id="MobiDB-lite"/>
    </source>
</evidence>
<feature type="compositionally biased region" description="Basic residues" evidence="1">
    <location>
        <begin position="327"/>
        <end position="342"/>
    </location>
</feature>
<reference evidence="2" key="1">
    <citation type="submission" date="2023-03" db="EMBL/GenBank/DDBJ databases">
        <authorList>
            <person name="Julca I."/>
        </authorList>
    </citation>
    <scope>NUCLEOTIDE SEQUENCE</scope>
</reference>
<dbReference type="AlphaFoldDB" id="A0AAV1D4B9"/>
<name>A0AAV1D4B9_OLDCO</name>
<evidence type="ECO:0000313" key="2">
    <source>
        <dbReference type="EMBL" id="CAI9101687.1"/>
    </source>
</evidence>
<protein>
    <submittedName>
        <fullName evidence="2">OLC1v1039066C1</fullName>
    </submittedName>
</protein>
<dbReference type="Gene3D" id="3.40.50.2300">
    <property type="match status" value="1"/>
</dbReference>
<feature type="compositionally biased region" description="Polar residues" evidence="1">
    <location>
        <begin position="206"/>
        <end position="217"/>
    </location>
</feature>
<feature type="compositionally biased region" description="Polar residues" evidence="1">
    <location>
        <begin position="529"/>
        <end position="540"/>
    </location>
</feature>
<feature type="compositionally biased region" description="Polar residues" evidence="1">
    <location>
        <begin position="279"/>
        <end position="295"/>
    </location>
</feature>
<feature type="compositionally biased region" description="Polar residues" evidence="1">
    <location>
        <begin position="186"/>
        <end position="197"/>
    </location>
</feature>
<feature type="compositionally biased region" description="Basic and acidic residues" evidence="1">
    <location>
        <begin position="513"/>
        <end position="528"/>
    </location>
</feature>
<feature type="compositionally biased region" description="Polar residues" evidence="1">
    <location>
        <begin position="224"/>
        <end position="239"/>
    </location>
</feature>
<feature type="compositionally biased region" description="Basic residues" evidence="1">
    <location>
        <begin position="305"/>
        <end position="317"/>
    </location>
</feature>
<feature type="region of interest" description="Disordered" evidence="1">
    <location>
        <begin position="186"/>
        <end position="366"/>
    </location>
</feature>
<organism evidence="2 3">
    <name type="scientific">Oldenlandia corymbosa var. corymbosa</name>
    <dbReference type="NCBI Taxonomy" id="529605"/>
    <lineage>
        <taxon>Eukaryota</taxon>
        <taxon>Viridiplantae</taxon>
        <taxon>Streptophyta</taxon>
        <taxon>Embryophyta</taxon>
        <taxon>Tracheophyta</taxon>
        <taxon>Spermatophyta</taxon>
        <taxon>Magnoliopsida</taxon>
        <taxon>eudicotyledons</taxon>
        <taxon>Gunneridae</taxon>
        <taxon>Pentapetalae</taxon>
        <taxon>asterids</taxon>
        <taxon>lamiids</taxon>
        <taxon>Gentianales</taxon>
        <taxon>Rubiaceae</taxon>
        <taxon>Rubioideae</taxon>
        <taxon>Spermacoceae</taxon>
        <taxon>Hedyotis-Oldenlandia complex</taxon>
        <taxon>Oldenlandia</taxon>
    </lineage>
</organism>
<dbReference type="Proteomes" id="UP001161247">
    <property type="component" value="Chromosome 4"/>
</dbReference>
<dbReference type="EMBL" id="OX459121">
    <property type="protein sequence ID" value="CAI9101687.1"/>
    <property type="molecule type" value="Genomic_DNA"/>
</dbReference>
<dbReference type="InterPro" id="IPR011006">
    <property type="entry name" value="CheY-like_superfamily"/>
</dbReference>
<feature type="compositionally biased region" description="Polar residues" evidence="1">
    <location>
        <begin position="253"/>
        <end position="269"/>
    </location>
</feature>
<sequence length="947" mass="102546">MATPEGICILVVNEDILCSTLVAQMLQSCTYEVLMTAGRPLEALSLICGKKDSIKVVISNVHRVQSIWASDVLHCIKDTLNVPISFISPDDNKLELKDYTFGAYLLKSINNDITNVLSSAVLENEPEVMKVVGCLSQPPSSPPRQLVSAEGITAPLNSGNEIFNCTITAPSLPAGDHTITSMEITASTSGNQTTSEAITAPLPPNKETTAPPTTNQVDGREITDSSSQAKETTTQPSKKTTNRKPRGRPPTNPSTSSQKITAPSSNDQTEIIAPPPPTSQTTSREITAPSSSHQIPENDEGKPKATTKRRKEKARKRNSGDGDGKHVEKKPRKYRLFMKKNQRAREAAVAAANNEGSNPENQQQVGQQLQLANLPYTFGMSQLLHRPLGLNSATGLSSSSSSSSRRGYWNSRLSDRQPSWFQSSSCSPFSASLRHGHSSLSTFNPMMRRSVGACLGLRLTDDGRSLEFGFPDAPHRIGIGNGLPSSPNQKFESEENQSPNHHIHPSTSATVQPDDHSSQSHNADDADHISNQPLDHSVSTIHVPPSMIPPGRPLNSSQDHNPDSQNSFISRSLQDMMLVDHSTSPFREPRRAISQLSNNASHNPIADNNNLVFNQPMSAYATSFQDTMLLDRLISTIQAPPSSIPLQPDSYYQDHNVNSNIFLTMLPFAISQQNTMHVGHFATMQQQNPNPVGNEEELHHGLLSRLGNYILPPLQQPFASQYEMGIPFSLIMSVQNTQLPIPGMQQPASFGFNPPIYGDSTEVHTMPMNNILDGQAQITMPPSSGDNSMVGYHSGLLFSALASEQQETMVTSAGSSVQGASFQELLVSALPSAEQQSMTNFAENLGQGASFQGLLASALPNAEQETLVNSAGNPSSGASIQETLESGNSGESGSIQATSPSPQRILLQEVPSAPEELHSSWMDENYPFLTETGSPPRLDDAFFNQNR</sequence>
<feature type="compositionally biased region" description="Polar residues" evidence="1">
    <location>
        <begin position="483"/>
        <end position="511"/>
    </location>
</feature>
<accession>A0AAV1D4B9</accession>